<evidence type="ECO:0000313" key="4">
    <source>
        <dbReference type="WBParaSite" id="TCNE_0001464901-mRNA-1"/>
    </source>
</evidence>
<dbReference type="PANTHER" id="PTHR10241:SF25">
    <property type="entry name" value="TOMOSYN, ISOFORM C"/>
    <property type="match status" value="1"/>
</dbReference>
<proteinExistence type="predicted"/>
<feature type="compositionally biased region" description="Basic and acidic residues" evidence="1">
    <location>
        <begin position="199"/>
        <end position="212"/>
    </location>
</feature>
<reference evidence="2 3" key="2">
    <citation type="submission" date="2018-11" db="EMBL/GenBank/DDBJ databases">
        <authorList>
            <consortium name="Pathogen Informatics"/>
        </authorList>
    </citation>
    <scope>NUCLEOTIDE SEQUENCE [LARGE SCALE GENOMIC DNA]</scope>
</reference>
<feature type="region of interest" description="Disordered" evidence="1">
    <location>
        <begin position="199"/>
        <end position="233"/>
    </location>
</feature>
<dbReference type="GO" id="GO:0031201">
    <property type="term" value="C:SNARE complex"/>
    <property type="evidence" value="ECO:0007669"/>
    <property type="project" value="TreeGrafter"/>
</dbReference>
<dbReference type="GO" id="GO:0006887">
    <property type="term" value="P:exocytosis"/>
    <property type="evidence" value="ECO:0007669"/>
    <property type="project" value="TreeGrafter"/>
</dbReference>
<accession>A0A183V1M9</accession>
<dbReference type="GO" id="GO:0005096">
    <property type="term" value="F:GTPase activator activity"/>
    <property type="evidence" value="ECO:0007669"/>
    <property type="project" value="TreeGrafter"/>
</dbReference>
<evidence type="ECO:0000256" key="1">
    <source>
        <dbReference type="SAM" id="MobiDB-lite"/>
    </source>
</evidence>
<dbReference type="EMBL" id="UYWY01022368">
    <property type="protein sequence ID" value="VDM45970.1"/>
    <property type="molecule type" value="Genomic_DNA"/>
</dbReference>
<dbReference type="PANTHER" id="PTHR10241">
    <property type="entry name" value="LETHAL 2 GIANT LARVAE PROTEIN"/>
    <property type="match status" value="1"/>
</dbReference>
<feature type="region of interest" description="Disordered" evidence="1">
    <location>
        <begin position="317"/>
        <end position="347"/>
    </location>
</feature>
<name>A0A183V1M9_TOXCA</name>
<dbReference type="AlphaFoldDB" id="A0A183V1M9"/>
<dbReference type="GO" id="GO:0006893">
    <property type="term" value="P:Golgi to plasma membrane transport"/>
    <property type="evidence" value="ECO:0007669"/>
    <property type="project" value="TreeGrafter"/>
</dbReference>
<sequence length="471" mass="51312">MEEGASRCVPGSASPELVCLIPWKNASQPEKITALALNSAYGILAIGMASGLALVDIVQYTLIYSWASSELYGSEATPSVLINQNSETSLPDRGASSHHSSNAVVTHAASFSIPRRVTSMDPCPLRRNHSDAADCRRMPLLSLSSIRNHCEEWVMENDTESPDSEVFVTILDDLSERTFDERANSAKTFEEVRDVDKTRTLREPKEGHEKRTVRQQHSSPAEILKRSWSSRDGISSTADMHELARMGSRGISKRGSSQSAKVEQLLETCIGCERIEEFGLDCLTSVENASSFFSIHFETCSSCPNAEHVSSSVLSALPADRREDKEKGGAHGARRSHSTRVSNLVRRLTDKGRGLARSISVQLSEKNDVSTARSGADSSRDLPAQYSPRNDTKEPPSPRRDSSSPDSSDKMCLPEAVTSLCFIHSCSKKNDMRPAPSLWLGTSTGACIAFNLLLPSDRLNSTVVVAPTGVL</sequence>
<dbReference type="WBParaSite" id="TCNE_0001464901-mRNA-1">
    <property type="protein sequence ID" value="TCNE_0001464901-mRNA-1"/>
    <property type="gene ID" value="TCNE_0001464901"/>
</dbReference>
<dbReference type="GO" id="GO:0019905">
    <property type="term" value="F:syntaxin binding"/>
    <property type="evidence" value="ECO:0007669"/>
    <property type="project" value="TreeGrafter"/>
</dbReference>
<organism evidence="3 4">
    <name type="scientific">Toxocara canis</name>
    <name type="common">Canine roundworm</name>
    <dbReference type="NCBI Taxonomy" id="6265"/>
    <lineage>
        <taxon>Eukaryota</taxon>
        <taxon>Metazoa</taxon>
        <taxon>Ecdysozoa</taxon>
        <taxon>Nematoda</taxon>
        <taxon>Chromadorea</taxon>
        <taxon>Rhabditida</taxon>
        <taxon>Spirurina</taxon>
        <taxon>Ascaridomorpha</taxon>
        <taxon>Ascaridoidea</taxon>
        <taxon>Toxocaridae</taxon>
        <taxon>Toxocara</taxon>
    </lineage>
</organism>
<feature type="compositionally biased region" description="Polar residues" evidence="1">
    <location>
        <begin position="366"/>
        <end position="377"/>
    </location>
</feature>
<protein>
    <submittedName>
        <fullName evidence="4">WD domain, G-beta repeat-containing protein</fullName>
    </submittedName>
</protein>
<evidence type="ECO:0000313" key="2">
    <source>
        <dbReference type="EMBL" id="VDM45970.1"/>
    </source>
</evidence>
<feature type="compositionally biased region" description="Basic and acidic residues" evidence="1">
    <location>
        <begin position="390"/>
        <end position="409"/>
    </location>
</feature>
<dbReference type="GO" id="GO:0005886">
    <property type="term" value="C:plasma membrane"/>
    <property type="evidence" value="ECO:0007669"/>
    <property type="project" value="TreeGrafter"/>
</dbReference>
<gene>
    <name evidence="2" type="ORF">TCNE_LOCUS14649</name>
</gene>
<feature type="region of interest" description="Disordered" evidence="1">
    <location>
        <begin position="366"/>
        <end position="410"/>
    </location>
</feature>
<reference evidence="4" key="1">
    <citation type="submission" date="2016-06" db="UniProtKB">
        <authorList>
            <consortium name="WormBaseParasite"/>
        </authorList>
    </citation>
    <scope>IDENTIFICATION</scope>
</reference>
<evidence type="ECO:0000313" key="3">
    <source>
        <dbReference type="Proteomes" id="UP000050794"/>
    </source>
</evidence>
<keyword evidence="3" id="KW-1185">Reference proteome</keyword>
<feature type="compositionally biased region" description="Basic and acidic residues" evidence="1">
    <location>
        <begin position="319"/>
        <end position="329"/>
    </location>
</feature>
<dbReference type="GO" id="GO:0045159">
    <property type="term" value="F:myosin II binding"/>
    <property type="evidence" value="ECO:0007669"/>
    <property type="project" value="TreeGrafter"/>
</dbReference>
<dbReference type="Proteomes" id="UP000050794">
    <property type="component" value="Unassembled WGS sequence"/>
</dbReference>